<gene>
    <name evidence="2" type="ORF">EDD65_10788</name>
</gene>
<dbReference type="CDD" id="cd00851">
    <property type="entry name" value="MTH1175"/>
    <property type="match status" value="1"/>
</dbReference>
<dbReference type="EMBL" id="SMAE01000007">
    <property type="protein sequence ID" value="TCS88733.1"/>
    <property type="molecule type" value="Genomic_DNA"/>
</dbReference>
<organism evidence="2 3">
    <name type="scientific">Keratinibaculum paraultunense</name>
    <dbReference type="NCBI Taxonomy" id="1278232"/>
    <lineage>
        <taxon>Bacteria</taxon>
        <taxon>Bacillati</taxon>
        <taxon>Bacillota</taxon>
        <taxon>Tissierellia</taxon>
        <taxon>Tissierellales</taxon>
        <taxon>Tepidimicrobiaceae</taxon>
        <taxon>Keratinibaculum</taxon>
    </lineage>
</organism>
<protein>
    <submittedName>
        <fullName evidence="2">Putative Fe-Mo cluster-binding NifX family protein</fullName>
    </submittedName>
</protein>
<name>A0A4V2UU20_9FIRM</name>
<evidence type="ECO:0000259" key="1">
    <source>
        <dbReference type="Pfam" id="PF02579"/>
    </source>
</evidence>
<accession>A0A4V2UU20</accession>
<evidence type="ECO:0000313" key="3">
    <source>
        <dbReference type="Proteomes" id="UP000294567"/>
    </source>
</evidence>
<dbReference type="Proteomes" id="UP000294567">
    <property type="component" value="Unassembled WGS sequence"/>
</dbReference>
<feature type="domain" description="Dinitrogenase iron-molybdenum cofactor biosynthesis" evidence="1">
    <location>
        <begin position="13"/>
        <end position="101"/>
    </location>
</feature>
<dbReference type="PANTHER" id="PTHR42983:SF1">
    <property type="entry name" value="IRON-MOLYBDENUM PROTEIN"/>
    <property type="match status" value="1"/>
</dbReference>
<evidence type="ECO:0000313" key="2">
    <source>
        <dbReference type="EMBL" id="TCS88733.1"/>
    </source>
</evidence>
<keyword evidence="3" id="KW-1185">Reference proteome</keyword>
<dbReference type="InterPro" id="IPR033913">
    <property type="entry name" value="MTH1175_dom"/>
</dbReference>
<dbReference type="InterPro" id="IPR036105">
    <property type="entry name" value="DiNase_FeMo-co_biosyn_sf"/>
</dbReference>
<reference evidence="2 3" key="1">
    <citation type="submission" date="2019-03" db="EMBL/GenBank/DDBJ databases">
        <title>Genomic Encyclopedia of Type Strains, Phase IV (KMG-IV): sequencing the most valuable type-strain genomes for metagenomic binning, comparative biology and taxonomic classification.</title>
        <authorList>
            <person name="Goeker M."/>
        </authorList>
    </citation>
    <scope>NUCLEOTIDE SEQUENCE [LARGE SCALE GENOMIC DNA]</scope>
    <source>
        <strain evidence="2 3">DSM 26752</strain>
    </source>
</reference>
<comment type="caution">
    <text evidence="2">The sequence shown here is derived from an EMBL/GenBank/DDBJ whole genome shotgun (WGS) entry which is preliminary data.</text>
</comment>
<dbReference type="Pfam" id="PF02579">
    <property type="entry name" value="Nitro_FeMo-Co"/>
    <property type="match status" value="1"/>
</dbReference>
<dbReference type="SUPFAM" id="SSF53146">
    <property type="entry name" value="Nitrogenase accessory factor-like"/>
    <property type="match status" value="1"/>
</dbReference>
<sequence>MKIALSSSGKDLNSYLDLRFGRCEYFIIYDLEKEKFKVLENKGKYSSGGAGITSAQQLIDESVDGVISNNIGPNAYELLNSSGIKMYKGKNISCKLLIESFKANELEEIKEAGPSQKGGH</sequence>
<dbReference type="AlphaFoldDB" id="A0A4V2UU20"/>
<dbReference type="RefSeq" id="WP_132027785.1">
    <property type="nucleotide sequence ID" value="NZ_CP068564.1"/>
</dbReference>
<dbReference type="PANTHER" id="PTHR42983">
    <property type="entry name" value="DINITROGENASE IRON-MOLYBDENUM COFACTOR PROTEIN-RELATED"/>
    <property type="match status" value="1"/>
</dbReference>
<dbReference type="InterPro" id="IPR003731">
    <property type="entry name" value="Di-Nase_FeMo-co_biosynth"/>
</dbReference>
<dbReference type="Gene3D" id="3.30.420.130">
    <property type="entry name" value="Dinitrogenase iron-molybdenum cofactor biosynthesis domain"/>
    <property type="match status" value="1"/>
</dbReference>
<dbReference type="OrthoDB" id="9807451at2"/>
<proteinExistence type="predicted"/>